<name>A0A4W5QQH0_9TELE</name>
<reference evidence="2" key="3">
    <citation type="submission" date="2025-09" db="UniProtKB">
        <authorList>
            <consortium name="Ensembl"/>
        </authorList>
    </citation>
    <scope>IDENTIFICATION</scope>
</reference>
<dbReference type="GO" id="GO:0005525">
    <property type="term" value="F:GTP binding"/>
    <property type="evidence" value="ECO:0007669"/>
    <property type="project" value="InterPro"/>
</dbReference>
<dbReference type="Proteomes" id="UP000314982">
    <property type="component" value="Unassembled WGS sequence"/>
</dbReference>
<evidence type="ECO:0000313" key="3">
    <source>
        <dbReference type="Proteomes" id="UP000314982"/>
    </source>
</evidence>
<dbReference type="PANTHER" id="PTHR45759">
    <property type="entry name" value="NUCLEOLAR GTP-BINDING PROTEIN 1"/>
    <property type="match status" value="1"/>
</dbReference>
<dbReference type="SUPFAM" id="SSF52540">
    <property type="entry name" value="P-loop containing nucleoside triphosphate hydrolases"/>
    <property type="match status" value="1"/>
</dbReference>
<dbReference type="Gene3D" id="3.40.50.300">
    <property type="entry name" value="P-loop containing nucleotide triphosphate hydrolases"/>
    <property type="match status" value="2"/>
</dbReference>
<dbReference type="Pfam" id="PF06858">
    <property type="entry name" value="NOG1"/>
    <property type="match status" value="1"/>
</dbReference>
<organism evidence="2 3">
    <name type="scientific">Hucho hucho</name>
    <name type="common">huchen</name>
    <dbReference type="NCBI Taxonomy" id="62062"/>
    <lineage>
        <taxon>Eukaryota</taxon>
        <taxon>Metazoa</taxon>
        <taxon>Chordata</taxon>
        <taxon>Craniata</taxon>
        <taxon>Vertebrata</taxon>
        <taxon>Euteleostomi</taxon>
        <taxon>Actinopterygii</taxon>
        <taxon>Neopterygii</taxon>
        <taxon>Teleostei</taxon>
        <taxon>Protacanthopterygii</taxon>
        <taxon>Salmoniformes</taxon>
        <taxon>Salmonidae</taxon>
        <taxon>Salmoninae</taxon>
        <taxon>Hucho</taxon>
    </lineage>
</organism>
<dbReference type="InterPro" id="IPR027417">
    <property type="entry name" value="P-loop_NTPase"/>
</dbReference>
<reference evidence="2" key="2">
    <citation type="submission" date="2025-08" db="UniProtKB">
        <authorList>
            <consortium name="Ensembl"/>
        </authorList>
    </citation>
    <scope>IDENTIFICATION</scope>
</reference>
<reference evidence="3" key="1">
    <citation type="submission" date="2018-06" db="EMBL/GenBank/DDBJ databases">
        <title>Genome assembly of Danube salmon.</title>
        <authorList>
            <person name="Macqueen D.J."/>
            <person name="Gundappa M.K."/>
        </authorList>
    </citation>
    <scope>NUCLEOTIDE SEQUENCE [LARGE SCALE GENOMIC DNA]</scope>
</reference>
<dbReference type="AlphaFoldDB" id="A0A4W5QQH0"/>
<sequence length="164" mass="18345">MSCLHLMVVLPVRQHLSRLPTIDPNTRTLLLCGYPNVGKSSFINKVVDTQGIMDHPLEERNTIEMQAITALAHLRSAVLYVMDVSERCGQTLEHQHELFNIQPLFANKPLLIVANKCDVKKICDLTEEDQKIFADLTAKGIPVIETSALTEEGVIMVKTENIVI</sequence>
<dbReference type="Ensembl" id="ENSHHUT00000078665.1">
    <property type="protein sequence ID" value="ENSHHUP00000076180.1"/>
    <property type="gene ID" value="ENSHHUG00000044597.1"/>
</dbReference>
<feature type="domain" description="Nucleolar GTP-binding protein 1 Rossman-fold" evidence="1">
    <location>
        <begin position="62"/>
        <end position="118"/>
    </location>
</feature>
<protein>
    <recommendedName>
        <fullName evidence="1">Nucleolar GTP-binding protein 1 Rossman-fold domain-containing protein</fullName>
    </recommendedName>
</protein>
<evidence type="ECO:0000259" key="1">
    <source>
        <dbReference type="Pfam" id="PF06858"/>
    </source>
</evidence>
<accession>A0A4W5QQH0</accession>
<proteinExistence type="predicted"/>
<dbReference type="GeneTree" id="ENSGT00390000018475"/>
<evidence type="ECO:0000313" key="2">
    <source>
        <dbReference type="Ensembl" id="ENSHHUP00000076180.1"/>
    </source>
</evidence>
<dbReference type="InterPro" id="IPR010674">
    <property type="entry name" value="NOG1_Rossman_fold_dom"/>
</dbReference>
<keyword evidence="3" id="KW-1185">Reference proteome</keyword>